<proteinExistence type="predicted"/>
<dbReference type="SUPFAM" id="SSF50475">
    <property type="entry name" value="FMN-binding split barrel"/>
    <property type="match status" value="1"/>
</dbReference>
<dbReference type="KEGG" id="hth:HTH_1190"/>
<feature type="domain" description="Pyridoxamine 5'-phosphate oxidase N-terminal" evidence="1">
    <location>
        <begin position="18"/>
        <end position="101"/>
    </location>
</feature>
<reference evidence="2 3" key="1">
    <citation type="journal article" date="2010" name="J. Bacteriol.">
        <title>Complete genome sequence of the thermophilic, obligately chemolithoautotrophic hydrogen-oxidizing bacterium Hydrogenobacter thermophilus TK-6.</title>
        <authorList>
            <person name="Arai H."/>
            <person name="Kanbe H."/>
            <person name="Ishii M."/>
            <person name="Igarashi Y."/>
        </authorList>
    </citation>
    <scope>NUCLEOTIDE SEQUENCE [LARGE SCALE GENOMIC DNA]</scope>
    <source>
        <strain evidence="3">DSM 6534 / IAM 12695 / TK-6 [Tokyo]</strain>
    </source>
</reference>
<dbReference type="Proteomes" id="UP000002574">
    <property type="component" value="Chromosome"/>
</dbReference>
<keyword evidence="3" id="KW-1185">Reference proteome</keyword>
<dbReference type="InterPro" id="IPR012349">
    <property type="entry name" value="Split_barrel_FMN-bd"/>
</dbReference>
<dbReference type="EMBL" id="AP011112">
    <property type="protein sequence ID" value="BAI69644.1"/>
    <property type="molecule type" value="Genomic_DNA"/>
</dbReference>
<protein>
    <recommendedName>
        <fullName evidence="1">Pyridoxamine 5'-phosphate oxidase N-terminal domain-containing protein</fullName>
    </recommendedName>
</protein>
<sequence length="145" mass="15960">MLPADLVELMRSMGVFPAVLGTANKDGEVHMTFITWVYPISEKVLRFALSSGSKSAKNLQERAAACLMFFSLGKALACYGDVRMVVERIEDIKFPVSVFEMQINRVEDNLFPGGTVTGTIPFAHTGNLEKMVELDGLVIRAMKGQ</sequence>
<evidence type="ECO:0000313" key="3">
    <source>
        <dbReference type="Proteomes" id="UP000002574"/>
    </source>
</evidence>
<dbReference type="RefSeq" id="WP_012963824.1">
    <property type="nucleotide sequence ID" value="NC_013799.1"/>
</dbReference>
<dbReference type="STRING" id="608538.HTH_1190"/>
<name>D3DIJ2_HYDTT</name>
<dbReference type="InterPro" id="IPR011576">
    <property type="entry name" value="Pyridox_Oxase_N"/>
</dbReference>
<accession>D3DIJ2</accession>
<dbReference type="eggNOG" id="COG3576">
    <property type="taxonomic scope" value="Bacteria"/>
</dbReference>
<evidence type="ECO:0000313" key="2">
    <source>
        <dbReference type="EMBL" id="BAI69644.1"/>
    </source>
</evidence>
<gene>
    <name evidence="2" type="ordered locus">HTH_1190</name>
</gene>
<organism evidence="2 3">
    <name type="scientific">Hydrogenobacter thermophilus (strain DSM 6534 / IAM 12695 / TK-6)</name>
    <dbReference type="NCBI Taxonomy" id="608538"/>
    <lineage>
        <taxon>Bacteria</taxon>
        <taxon>Pseudomonadati</taxon>
        <taxon>Aquificota</taxon>
        <taxon>Aquificia</taxon>
        <taxon>Aquificales</taxon>
        <taxon>Aquificaceae</taxon>
        <taxon>Hydrogenobacter</taxon>
    </lineage>
</organism>
<dbReference type="KEGG" id="hte:Hydth_1182"/>
<dbReference type="Pfam" id="PF01243">
    <property type="entry name" value="PNPOx_N"/>
    <property type="match status" value="1"/>
</dbReference>
<dbReference type="Gene3D" id="2.30.110.10">
    <property type="entry name" value="Electron Transport, Fmn-binding Protein, Chain A"/>
    <property type="match status" value="1"/>
</dbReference>
<dbReference type="OrthoDB" id="14913at2"/>
<evidence type="ECO:0000259" key="1">
    <source>
        <dbReference type="Pfam" id="PF01243"/>
    </source>
</evidence>
<dbReference type="AlphaFoldDB" id="D3DIJ2"/>